<feature type="chain" id="PRO_5021392384" description="Alpha/beta hydrolase domain-containing protein" evidence="1">
    <location>
        <begin position="22"/>
        <end position="693"/>
    </location>
</feature>
<gene>
    <name evidence="3" type="ORF">E4L98_03285</name>
</gene>
<dbReference type="EMBL" id="SPVG01000030">
    <property type="protein sequence ID" value="TFW29782.1"/>
    <property type="molecule type" value="Genomic_DNA"/>
</dbReference>
<name>A0A4Y9SSL0_9BURK</name>
<protein>
    <recommendedName>
        <fullName evidence="2">Alpha/beta hydrolase domain-containing protein</fullName>
    </recommendedName>
</protein>
<dbReference type="AlphaFoldDB" id="A0A4Y9SSL0"/>
<dbReference type="OrthoDB" id="222879at2"/>
<organism evidence="3 4">
    <name type="scientific">Duganella callida</name>
    <dbReference type="NCBI Taxonomy" id="2561932"/>
    <lineage>
        <taxon>Bacteria</taxon>
        <taxon>Pseudomonadati</taxon>
        <taxon>Pseudomonadota</taxon>
        <taxon>Betaproteobacteria</taxon>
        <taxon>Burkholderiales</taxon>
        <taxon>Oxalobacteraceae</taxon>
        <taxon>Telluria group</taxon>
        <taxon>Duganella</taxon>
    </lineage>
</organism>
<comment type="caution">
    <text evidence="3">The sequence shown here is derived from an EMBL/GenBank/DDBJ whole genome shotgun (WGS) entry which is preliminary data.</text>
</comment>
<reference evidence="3 4" key="1">
    <citation type="submission" date="2019-03" db="EMBL/GenBank/DDBJ databases">
        <title>Draft Genome Sequence of Duganella callidus sp. nov., a Novel Duganella Species Isolated from Cultivated Soil.</title>
        <authorList>
            <person name="Raths R."/>
            <person name="Peta V."/>
            <person name="Bucking H."/>
        </authorList>
    </citation>
    <scope>NUCLEOTIDE SEQUENCE [LARGE SCALE GENOMIC DNA]</scope>
    <source>
        <strain evidence="3 4">DN04</strain>
    </source>
</reference>
<evidence type="ECO:0000256" key="1">
    <source>
        <dbReference type="SAM" id="SignalP"/>
    </source>
</evidence>
<accession>A0A4Y9SSL0</accession>
<feature type="signal peptide" evidence="1">
    <location>
        <begin position="1"/>
        <end position="21"/>
    </location>
</feature>
<evidence type="ECO:0000259" key="2">
    <source>
        <dbReference type="Pfam" id="PF20091"/>
    </source>
</evidence>
<feature type="domain" description="Alpha/beta hydrolase" evidence="2">
    <location>
        <begin position="288"/>
        <end position="660"/>
    </location>
</feature>
<dbReference type="RefSeq" id="WP_135200145.1">
    <property type="nucleotide sequence ID" value="NZ_SPVG01000030.1"/>
</dbReference>
<sequence>MKRRLAAVTVVAAAMAGVAHAAVERIQVVERVPFAPGVSFGDYGAYEKIRAVAYFALDPKAAANASIVDLKHAPRDKRGRVLFSSEFVLLRPAGAQPTTLLYDVNNRGNIAILGQVNGRSPALNDPTTAADAGDGFLMRHGFSLLFSAWTWDVAPSAPPVSGAAPRPLVFTPPVAKGVKGRVQNEFTVNAPTDIVTYAGMRGLTYEPATPNDPHAQLTERAKPDDARRPIARSAWHFVEPELKGGPGRVQLEGGFKPDTIYELTYVAKDPYVTGAGLAGIRDLLSYLRDHPFEGAPVPRNVLMFGISQSGRLIGRMMHDGLNVDEGGKLVFSGAYLQVPGAGGSAGFNSRFAQPTRHPSMMEEHDYPADAFPFTSMPTRDPATGKTASTLDKARDKQGNLPKLFYANTSTEFWNRGASLIATTPDGASDVAPADNVRIYGFMGAQHYVGRSKTRAPFTACVSTSDHYLPMRALIVALDDWTSKGKQPPASAYPNFADGTLTTVADYRAIFPQGFGLTPPQQNLREPRLDFGRRYTAQGIADIVPPKHGDDFETRVPVPDADGNDKGGVRLVELQAPLGTHTGWNLRAADTGFAWATSRFDGSFVPFARTEAERVAAGDPRPSLEARYANRDAYAAAVKAAAGRQVAAGLLLEEDVERTMRENLGLYDRILARDPADSGCGYLFSSGLFVPGPG</sequence>
<evidence type="ECO:0000313" key="4">
    <source>
        <dbReference type="Proteomes" id="UP000297729"/>
    </source>
</evidence>
<dbReference type="Proteomes" id="UP000297729">
    <property type="component" value="Unassembled WGS sequence"/>
</dbReference>
<keyword evidence="1" id="KW-0732">Signal</keyword>
<dbReference type="Pfam" id="PF20091">
    <property type="entry name" value="Abhydrolase_10"/>
    <property type="match status" value="1"/>
</dbReference>
<proteinExistence type="predicted"/>
<keyword evidence="4" id="KW-1185">Reference proteome</keyword>
<evidence type="ECO:0000313" key="3">
    <source>
        <dbReference type="EMBL" id="TFW29782.1"/>
    </source>
</evidence>
<dbReference type="InterPro" id="IPR045394">
    <property type="entry name" value="Abhydrolase_dom"/>
</dbReference>